<dbReference type="Pfam" id="PF00171">
    <property type="entry name" value="Aldedh"/>
    <property type="match status" value="1"/>
</dbReference>
<accession>A0ABS1Y2U3</accession>
<gene>
    <name evidence="3" type="ORF">JNW91_31250</name>
</gene>
<proteinExistence type="predicted"/>
<dbReference type="RefSeq" id="WP_203179032.1">
    <property type="nucleotide sequence ID" value="NZ_JAEVHM010000385.1"/>
</dbReference>
<dbReference type="EMBL" id="JAEVHM010000385">
    <property type="protein sequence ID" value="MBM0235833.1"/>
    <property type="molecule type" value="Genomic_DNA"/>
</dbReference>
<feature type="domain" description="Aldehyde dehydrogenase" evidence="2">
    <location>
        <begin position="19"/>
        <end position="66"/>
    </location>
</feature>
<protein>
    <submittedName>
        <fullName evidence="3">Aldehyde dehydrogenase family protein</fullName>
    </submittedName>
</protein>
<name>A0ABS1Y2U3_9ACTN</name>
<evidence type="ECO:0000313" key="3">
    <source>
        <dbReference type="EMBL" id="MBM0235833.1"/>
    </source>
</evidence>
<dbReference type="InterPro" id="IPR016162">
    <property type="entry name" value="Ald_DH_N"/>
</dbReference>
<keyword evidence="4" id="KW-1185">Reference proteome</keyword>
<reference evidence="3 4" key="1">
    <citation type="submission" date="2021-01" db="EMBL/GenBank/DDBJ databases">
        <title>Draft genome sequence of Micromonospora sp. strain STR1_7.</title>
        <authorList>
            <person name="Karlyshev A."/>
            <person name="Jawad R."/>
        </authorList>
    </citation>
    <scope>NUCLEOTIDE SEQUENCE [LARGE SCALE GENOMIC DNA]</scope>
    <source>
        <strain evidence="3 4">STR1-7</strain>
    </source>
</reference>
<sequence length="66" mass="6359">MYTVAQLVGGVWGAGGDGGELVVHDPADDSPVSTVPVATADEVGKAAQAARGAAAQWAATAPAARA</sequence>
<dbReference type="SUPFAM" id="SSF53720">
    <property type="entry name" value="ALDH-like"/>
    <property type="match status" value="1"/>
</dbReference>
<organism evidence="3 4">
    <name type="scientific">Micromonospora parastrephiae</name>
    <dbReference type="NCBI Taxonomy" id="2806101"/>
    <lineage>
        <taxon>Bacteria</taxon>
        <taxon>Bacillati</taxon>
        <taxon>Actinomycetota</taxon>
        <taxon>Actinomycetes</taxon>
        <taxon>Micromonosporales</taxon>
        <taxon>Micromonosporaceae</taxon>
        <taxon>Micromonospora</taxon>
    </lineage>
</organism>
<evidence type="ECO:0000256" key="1">
    <source>
        <dbReference type="ARBA" id="ARBA00023002"/>
    </source>
</evidence>
<dbReference type="InterPro" id="IPR016161">
    <property type="entry name" value="Ald_DH/histidinol_DH"/>
</dbReference>
<keyword evidence="1" id="KW-0560">Oxidoreductase</keyword>
<dbReference type="Gene3D" id="3.40.605.10">
    <property type="entry name" value="Aldehyde Dehydrogenase, Chain A, domain 1"/>
    <property type="match status" value="1"/>
</dbReference>
<comment type="caution">
    <text evidence="3">The sequence shown here is derived from an EMBL/GenBank/DDBJ whole genome shotgun (WGS) entry which is preliminary data.</text>
</comment>
<dbReference type="Proteomes" id="UP000601027">
    <property type="component" value="Unassembled WGS sequence"/>
</dbReference>
<evidence type="ECO:0000313" key="4">
    <source>
        <dbReference type="Proteomes" id="UP000601027"/>
    </source>
</evidence>
<feature type="non-terminal residue" evidence="3">
    <location>
        <position position="66"/>
    </location>
</feature>
<dbReference type="InterPro" id="IPR015590">
    <property type="entry name" value="Aldehyde_DH_dom"/>
</dbReference>
<evidence type="ECO:0000259" key="2">
    <source>
        <dbReference type="Pfam" id="PF00171"/>
    </source>
</evidence>